<protein>
    <submittedName>
        <fullName evidence="4">Low molecular weight phosphotyrosine protein phosphatase</fullName>
    </submittedName>
</protein>
<gene>
    <name evidence="4" type="ORF">EZV61_10065</name>
</gene>
<evidence type="ECO:0000313" key="4">
    <source>
        <dbReference type="EMBL" id="TCI03219.1"/>
    </source>
</evidence>
<dbReference type="CDD" id="cd16343">
    <property type="entry name" value="LMWPTP"/>
    <property type="match status" value="1"/>
</dbReference>
<feature type="domain" description="Phosphotyrosine protein phosphatase I" evidence="3">
    <location>
        <begin position="6"/>
        <end position="152"/>
    </location>
</feature>
<sequence>MVSKVQSVLFVCMGNICRSPTAEAVFKVKAEEAGFNIKSDSAGTIGYHQGTSPDPRAQAAGELRGYFFTGLKARKIVASDFQEFDLILVMDNQNMDDLAEICPPEYREKIKLMLSYGTSSLSEVPDPYYGGAKGFEVVLNLLEDACDGLIRSFE</sequence>
<dbReference type="InterPro" id="IPR023485">
    <property type="entry name" value="Ptyr_pPase"/>
</dbReference>
<reference evidence="4 5" key="1">
    <citation type="submission" date="2019-02" db="EMBL/GenBank/DDBJ databases">
        <title>Corallincola luteus sp. nov., a marine bacterium isolated from surface sediment of Bohai Sea in China.</title>
        <authorList>
            <person name="Ren Q."/>
        </authorList>
    </citation>
    <scope>NUCLEOTIDE SEQUENCE [LARGE SCALE GENOMIC DNA]</scope>
    <source>
        <strain evidence="4 5">DASS28</strain>
    </source>
</reference>
<dbReference type="RefSeq" id="WP_131415398.1">
    <property type="nucleotide sequence ID" value="NZ_SJXE01000004.1"/>
</dbReference>
<dbReference type="SMART" id="SM00226">
    <property type="entry name" value="LMWPc"/>
    <property type="match status" value="1"/>
</dbReference>
<dbReference type="Pfam" id="PF01451">
    <property type="entry name" value="LMWPc"/>
    <property type="match status" value="1"/>
</dbReference>
<dbReference type="SUPFAM" id="SSF52788">
    <property type="entry name" value="Phosphotyrosine protein phosphatases I"/>
    <property type="match status" value="1"/>
</dbReference>
<organism evidence="4 5">
    <name type="scientific">Corallincola luteus</name>
    <dbReference type="NCBI Taxonomy" id="1775177"/>
    <lineage>
        <taxon>Bacteria</taxon>
        <taxon>Pseudomonadati</taxon>
        <taxon>Pseudomonadota</taxon>
        <taxon>Gammaproteobacteria</taxon>
        <taxon>Alteromonadales</taxon>
        <taxon>Psychromonadaceae</taxon>
        <taxon>Corallincola</taxon>
    </lineage>
</organism>
<dbReference type="InterPro" id="IPR052995">
    <property type="entry name" value="LMW-PTP"/>
</dbReference>
<dbReference type="InterPro" id="IPR017867">
    <property type="entry name" value="Tyr_phospatase_low_mol_wt"/>
</dbReference>
<dbReference type="Gene3D" id="3.40.50.2300">
    <property type="match status" value="1"/>
</dbReference>
<comment type="caution">
    <text evidence="4">The sequence shown here is derived from an EMBL/GenBank/DDBJ whole genome shotgun (WGS) entry which is preliminary data.</text>
</comment>
<evidence type="ECO:0000256" key="2">
    <source>
        <dbReference type="ARBA" id="ARBA00022801"/>
    </source>
</evidence>
<comment type="similarity">
    <text evidence="1">Belongs to the low molecular weight phosphotyrosine protein phosphatase family.</text>
</comment>
<dbReference type="InterPro" id="IPR036196">
    <property type="entry name" value="Ptyr_pPase_sf"/>
</dbReference>
<evidence type="ECO:0000313" key="5">
    <source>
        <dbReference type="Proteomes" id="UP000292554"/>
    </source>
</evidence>
<name>A0ABY2ANH1_9GAMM</name>
<evidence type="ECO:0000256" key="1">
    <source>
        <dbReference type="ARBA" id="ARBA00011063"/>
    </source>
</evidence>
<dbReference type="EMBL" id="SJXE01000004">
    <property type="protein sequence ID" value="TCI03219.1"/>
    <property type="molecule type" value="Genomic_DNA"/>
</dbReference>
<dbReference type="PANTHER" id="PTHR47439:SF1">
    <property type="entry name" value="ACID PHOSPHATASE"/>
    <property type="match status" value="1"/>
</dbReference>
<dbReference type="PRINTS" id="PR00719">
    <property type="entry name" value="LMWPTPASE"/>
</dbReference>
<dbReference type="PANTHER" id="PTHR47439">
    <property type="entry name" value="LOW MOLECULAR WEIGHT PHOSPHOTYROSINE PROTEIN PHOSPHATASE-RELATED"/>
    <property type="match status" value="1"/>
</dbReference>
<evidence type="ECO:0000259" key="3">
    <source>
        <dbReference type="SMART" id="SM00226"/>
    </source>
</evidence>
<accession>A0ABY2ANH1</accession>
<proteinExistence type="inferred from homology"/>
<dbReference type="Proteomes" id="UP000292554">
    <property type="component" value="Unassembled WGS sequence"/>
</dbReference>
<keyword evidence="2" id="KW-0378">Hydrolase</keyword>
<keyword evidence="5" id="KW-1185">Reference proteome</keyword>